<accession>A0ABX5QST2</accession>
<organism evidence="3 4">
    <name type="scientific">Fervidobacterium changbaicum</name>
    <dbReference type="NCBI Taxonomy" id="310769"/>
    <lineage>
        <taxon>Bacteria</taxon>
        <taxon>Thermotogati</taxon>
        <taxon>Thermotogota</taxon>
        <taxon>Thermotogae</taxon>
        <taxon>Thermotogales</taxon>
        <taxon>Fervidobacteriaceae</taxon>
        <taxon>Fervidobacterium</taxon>
    </lineage>
</organism>
<proteinExistence type="predicted"/>
<dbReference type="SUPFAM" id="SSF55781">
    <property type="entry name" value="GAF domain-like"/>
    <property type="match status" value="1"/>
</dbReference>
<dbReference type="Pfam" id="PF13185">
    <property type="entry name" value="GAF_2"/>
    <property type="match status" value="1"/>
</dbReference>
<dbReference type="InterPro" id="IPR052020">
    <property type="entry name" value="Cyclic_di-GMP/3'3'-cGAMP_PDE"/>
</dbReference>
<dbReference type="Gene3D" id="3.30.450.40">
    <property type="match status" value="1"/>
</dbReference>
<name>A0ABX5QST2_9BACT</name>
<dbReference type="PROSITE" id="PS51832">
    <property type="entry name" value="HD_GYP"/>
    <property type="match status" value="1"/>
</dbReference>
<feature type="transmembrane region" description="Helical" evidence="1">
    <location>
        <begin position="20"/>
        <end position="41"/>
    </location>
</feature>
<dbReference type="InterPro" id="IPR003607">
    <property type="entry name" value="HD/PDEase_dom"/>
</dbReference>
<evidence type="ECO:0000259" key="2">
    <source>
        <dbReference type="PROSITE" id="PS51832"/>
    </source>
</evidence>
<feature type="transmembrane region" description="Helical" evidence="1">
    <location>
        <begin position="121"/>
        <end position="140"/>
    </location>
</feature>
<dbReference type="Gene3D" id="1.10.3210.10">
    <property type="entry name" value="Hypothetical protein af1432"/>
    <property type="match status" value="1"/>
</dbReference>
<dbReference type="PANTHER" id="PTHR45228">
    <property type="entry name" value="CYCLIC DI-GMP PHOSPHODIESTERASE TM_0186-RELATED"/>
    <property type="match status" value="1"/>
</dbReference>
<protein>
    <submittedName>
        <fullName evidence="3">HD domain-containing protein</fullName>
    </submittedName>
</protein>
<dbReference type="RefSeq" id="WP_090221746.1">
    <property type="nucleotide sequence ID" value="NZ_CP026721.1"/>
</dbReference>
<dbReference type="SMART" id="SM00471">
    <property type="entry name" value="HDc"/>
    <property type="match status" value="1"/>
</dbReference>
<dbReference type="InterPro" id="IPR037522">
    <property type="entry name" value="HD_GYP_dom"/>
</dbReference>
<reference evidence="3 4" key="1">
    <citation type="submission" date="2018-01" db="EMBL/GenBank/DDBJ databases">
        <title>The whole genome sequencing and assembly of Fervidobacterium changbaicum CBS-1 strain.</title>
        <authorList>
            <person name="Kim J.-Y."/>
            <person name="Park M.-K."/>
            <person name="Yi H."/>
            <person name="Bahn Y.-S."/>
            <person name="Kim J.F."/>
            <person name="Lee D.-W."/>
        </authorList>
    </citation>
    <scope>NUCLEOTIDE SEQUENCE [LARGE SCALE GENOMIC DNA]</scope>
    <source>
        <strain evidence="3 4">CBS-1</strain>
    </source>
</reference>
<evidence type="ECO:0000256" key="1">
    <source>
        <dbReference type="SAM" id="Phobius"/>
    </source>
</evidence>
<dbReference type="Pfam" id="PF13487">
    <property type="entry name" value="HD_5"/>
    <property type="match status" value="1"/>
</dbReference>
<dbReference type="Proteomes" id="UP000288947">
    <property type="component" value="Chromosome"/>
</dbReference>
<keyword evidence="1" id="KW-0812">Transmembrane</keyword>
<dbReference type="SUPFAM" id="SSF109604">
    <property type="entry name" value="HD-domain/PDEase-like"/>
    <property type="match status" value="1"/>
</dbReference>
<sequence length="575" mass="66004">MSESKNNSKEIFSEIKFIRISLLFLTFFVLFAEVFLGYMIYKKRTEYFQIKVVFDKINSVVLDHSKAEGLIEVMERYGFETSEFIKAINSNDSQTIAKQLRDFTSFMREYEAKSMQGGFKFFMWVITVILLSMFLILLNFKGKYSRIQSFSMKLYEISRRISESLYIENIPTIQPETCKEESVLNAMIKEANMRNGIVSYFRELPYVDTIEEYIKLVGEQVCSFFEVERFSLALISDDEVIAEEAYFSEPGHRAFLHKGFRQKLGETSLGKIAKEGLKYRIINDLRAVNSKSAELIVKEGFLSNLTVPAVVGGEVIGFFFLTSKEVNHFTEEDGKLFHIISLILSPKLFYALAIQNVVANFGESLVNLSEYRDNETGNHIRRVSTYAKILAEAMKLEPRLVREIYQFAPLHDIGKIGIPDSILLKPGKLDDDEWEVMKTHVMIGVRIIEDFVENSRKIMSGNSLKTAINLIRDHHEKWDGSGYPFGKKGEEISIEGRILAVADVFDALTSKRPYKKPFSFEKAVEIVKEGRGTHFDPRVVDAFVENIEKIKAIYNELKDTESNEISEPDKEKAGN</sequence>
<gene>
    <name evidence="3" type="ORF">CBS1_06415</name>
</gene>
<keyword evidence="1" id="KW-1133">Transmembrane helix</keyword>
<evidence type="ECO:0000313" key="3">
    <source>
        <dbReference type="EMBL" id="QAV33387.1"/>
    </source>
</evidence>
<feature type="domain" description="HD-GYP" evidence="2">
    <location>
        <begin position="354"/>
        <end position="559"/>
    </location>
</feature>
<keyword evidence="4" id="KW-1185">Reference proteome</keyword>
<evidence type="ECO:0000313" key="4">
    <source>
        <dbReference type="Proteomes" id="UP000288947"/>
    </source>
</evidence>
<dbReference type="InterPro" id="IPR003018">
    <property type="entry name" value="GAF"/>
</dbReference>
<keyword evidence="1" id="KW-0472">Membrane</keyword>
<dbReference type="EMBL" id="CP026721">
    <property type="protein sequence ID" value="QAV33387.1"/>
    <property type="molecule type" value="Genomic_DNA"/>
</dbReference>
<dbReference type="InterPro" id="IPR029016">
    <property type="entry name" value="GAF-like_dom_sf"/>
</dbReference>
<dbReference type="CDD" id="cd00077">
    <property type="entry name" value="HDc"/>
    <property type="match status" value="1"/>
</dbReference>